<gene>
    <name evidence="1" type="ORF">C667_13775</name>
</gene>
<dbReference type="AlphaFoldDB" id="N6YY22"/>
<dbReference type="InterPro" id="IPR024513">
    <property type="entry name" value="DUF3334"/>
</dbReference>
<organism evidence="1 2">
    <name type="scientific">Thauera phenylacetica B4P</name>
    <dbReference type="NCBI Taxonomy" id="1234382"/>
    <lineage>
        <taxon>Bacteria</taxon>
        <taxon>Pseudomonadati</taxon>
        <taxon>Pseudomonadota</taxon>
        <taxon>Betaproteobacteria</taxon>
        <taxon>Rhodocyclales</taxon>
        <taxon>Zoogloeaceae</taxon>
        <taxon>Thauera</taxon>
    </lineage>
</organism>
<sequence>MLRYQAPRINNANWQAFVSIDTNIDHPEMRRVTFCTDAHNI</sequence>
<keyword evidence="2" id="KW-1185">Reference proteome</keyword>
<protein>
    <submittedName>
        <fullName evidence="1">Uncharacterized protein</fullName>
    </submittedName>
</protein>
<dbReference type="RefSeq" id="WP_004365620.1">
    <property type="nucleotide sequence ID" value="NZ_AMXF01000105.1"/>
</dbReference>
<dbReference type="OrthoDB" id="8748921at2"/>
<evidence type="ECO:0000313" key="2">
    <source>
        <dbReference type="Proteomes" id="UP000013047"/>
    </source>
</evidence>
<dbReference type="Pfam" id="PF11813">
    <property type="entry name" value="DUF3334"/>
    <property type="match status" value="1"/>
</dbReference>
<comment type="caution">
    <text evidence="1">The sequence shown here is derived from an EMBL/GenBank/DDBJ whole genome shotgun (WGS) entry which is preliminary data.</text>
</comment>
<proteinExistence type="predicted"/>
<evidence type="ECO:0000313" key="1">
    <source>
        <dbReference type="EMBL" id="ENO96475.1"/>
    </source>
</evidence>
<dbReference type="EMBL" id="AMXF01000105">
    <property type="protein sequence ID" value="ENO96475.1"/>
    <property type="molecule type" value="Genomic_DNA"/>
</dbReference>
<dbReference type="Proteomes" id="UP000013047">
    <property type="component" value="Unassembled WGS sequence"/>
</dbReference>
<reference evidence="1 2" key="1">
    <citation type="submission" date="2012-09" db="EMBL/GenBank/DDBJ databases">
        <title>Draft Genome Sequences of 6 Strains from Genus Thauera.</title>
        <authorList>
            <person name="Liu B."/>
            <person name="Shapleigh J.P."/>
            <person name="Frostegard A.H."/>
        </authorList>
    </citation>
    <scope>NUCLEOTIDE SEQUENCE [LARGE SCALE GENOMIC DNA]</scope>
    <source>
        <strain evidence="1 2">B4P</strain>
    </source>
</reference>
<accession>N6YY22</accession>
<name>N6YY22_9RHOO</name>